<keyword evidence="2" id="KW-1185">Reference proteome</keyword>
<dbReference type="EMBL" id="CAMPGE010008262">
    <property type="protein sequence ID" value="CAI2367168.1"/>
    <property type="molecule type" value="Genomic_DNA"/>
</dbReference>
<comment type="caution">
    <text evidence="1">The sequence shown here is derived from an EMBL/GenBank/DDBJ whole genome shotgun (WGS) entry which is preliminary data.</text>
</comment>
<dbReference type="Proteomes" id="UP001295684">
    <property type="component" value="Unassembled WGS sequence"/>
</dbReference>
<name>A0AAD1XCW0_EUPCR</name>
<evidence type="ECO:0000313" key="1">
    <source>
        <dbReference type="EMBL" id="CAI2367168.1"/>
    </source>
</evidence>
<gene>
    <name evidence="1" type="ORF">ECRASSUSDP1_LOCUS8446</name>
</gene>
<sequence length="126" mass="14988">MKEFRHRRRLGVKRHQIRTSKFCARNAWIYFQDTHNEFLSSKYLRLGGDYSLLLMGLISRKFYKFFLMDLIYESIKLSALLQLQLFIHPYFQVLMLRCTEGISCGPQKSEIICSNRCPPVLISARF</sequence>
<protein>
    <submittedName>
        <fullName evidence="1">Uncharacterized protein</fullName>
    </submittedName>
</protein>
<proteinExistence type="predicted"/>
<accession>A0AAD1XCW0</accession>
<reference evidence="1" key="1">
    <citation type="submission" date="2023-07" db="EMBL/GenBank/DDBJ databases">
        <authorList>
            <consortium name="AG Swart"/>
            <person name="Singh M."/>
            <person name="Singh A."/>
            <person name="Seah K."/>
            <person name="Emmerich C."/>
        </authorList>
    </citation>
    <scope>NUCLEOTIDE SEQUENCE</scope>
    <source>
        <strain evidence="1">DP1</strain>
    </source>
</reference>
<dbReference type="AlphaFoldDB" id="A0AAD1XCW0"/>
<organism evidence="1 2">
    <name type="scientific">Euplotes crassus</name>
    <dbReference type="NCBI Taxonomy" id="5936"/>
    <lineage>
        <taxon>Eukaryota</taxon>
        <taxon>Sar</taxon>
        <taxon>Alveolata</taxon>
        <taxon>Ciliophora</taxon>
        <taxon>Intramacronucleata</taxon>
        <taxon>Spirotrichea</taxon>
        <taxon>Hypotrichia</taxon>
        <taxon>Euplotida</taxon>
        <taxon>Euplotidae</taxon>
        <taxon>Moneuplotes</taxon>
    </lineage>
</organism>
<evidence type="ECO:0000313" key="2">
    <source>
        <dbReference type="Proteomes" id="UP001295684"/>
    </source>
</evidence>